<evidence type="ECO:0000256" key="10">
    <source>
        <dbReference type="ARBA" id="ARBA00023146"/>
    </source>
</evidence>
<keyword evidence="7" id="KW-0648">Protein biosynthesis</keyword>
<sequence length="444" mass="51115">MEPSTSVKENLLKVRSGNLVPDHRTIGTQLKLFKFNDLSPGAPFFLPHGVRILNKLMSVLRNEYKTLNINEVVSPLVFNKKLWEKSGHWENYSDDMFAVGDIENPAVKLLKGEKVLEEKKEANDSEQYGLKPMNCPGHCLIYSSSSRSYKDLPITYAEFSPLHRNEASGALTGLTRVKKFHQDDAHIFCTKNQIKDEIQLTLNLVNWVYKTLFKFPSYSLSLSTKPEQGYLGSSVEYEEAEEILKTVLEKEKEEGDGAFYGPKIDISVKDALNRSHQLATIQLDFQLPSRFELTYQAEDGSLKRPVMIHRAILGSMERMIAILTENYNGKFPFWLSPRQAIVISTNKNNNDYALKVSEFLNGKDRSRRNKKTFFVDTDLSDKFLGKKVREAIILHYNFVIVAGDREREGNYLFIKNRDIINDKGQKMDLIQVLELFERYDEQFL</sequence>
<evidence type="ECO:0000313" key="14">
    <source>
        <dbReference type="EMBL" id="KAJ3223230.1"/>
    </source>
</evidence>
<dbReference type="GO" id="GO:0005759">
    <property type="term" value="C:mitochondrial matrix"/>
    <property type="evidence" value="ECO:0007669"/>
    <property type="project" value="UniProtKB-SubCell"/>
</dbReference>
<evidence type="ECO:0000256" key="4">
    <source>
        <dbReference type="ARBA" id="ARBA00022598"/>
    </source>
</evidence>
<dbReference type="InterPro" id="IPR033728">
    <property type="entry name" value="ThrRS_core"/>
</dbReference>
<evidence type="ECO:0000256" key="11">
    <source>
        <dbReference type="ARBA" id="ARBA00031900"/>
    </source>
</evidence>
<dbReference type="AlphaFoldDB" id="A0AAD5U715"/>
<reference evidence="14" key="1">
    <citation type="submission" date="2020-05" db="EMBL/GenBank/DDBJ databases">
        <title>Phylogenomic resolution of chytrid fungi.</title>
        <authorList>
            <person name="Stajich J.E."/>
            <person name="Amses K."/>
            <person name="Simmons R."/>
            <person name="Seto K."/>
            <person name="Myers J."/>
            <person name="Bonds A."/>
            <person name="Quandt C.A."/>
            <person name="Barry K."/>
            <person name="Liu P."/>
            <person name="Grigoriev I."/>
            <person name="Longcore J.E."/>
            <person name="James T.Y."/>
        </authorList>
    </citation>
    <scope>NUCLEOTIDE SEQUENCE</scope>
    <source>
        <strain evidence="14">JEL0476</strain>
    </source>
</reference>
<dbReference type="InterPro" id="IPR002314">
    <property type="entry name" value="aa-tRNA-synt_IIb"/>
</dbReference>
<dbReference type="EC" id="6.1.1.3" evidence="3"/>
<dbReference type="FunFam" id="3.30.930.10:FF:000039">
    <property type="entry name" value="Threonyl-tRNA synthetase, mitochondrial"/>
    <property type="match status" value="1"/>
</dbReference>
<dbReference type="GO" id="GO:0004829">
    <property type="term" value="F:threonine-tRNA ligase activity"/>
    <property type="evidence" value="ECO:0007669"/>
    <property type="project" value="UniProtKB-EC"/>
</dbReference>
<dbReference type="PANTHER" id="PTHR11451">
    <property type="entry name" value="THREONINE-TRNA LIGASE"/>
    <property type="match status" value="1"/>
</dbReference>
<dbReference type="PANTHER" id="PTHR11451:SF50">
    <property type="entry name" value="THREONINE--TRNA LIGASE, MITOCHONDRIAL"/>
    <property type="match status" value="1"/>
</dbReference>
<evidence type="ECO:0000256" key="7">
    <source>
        <dbReference type="ARBA" id="ARBA00022917"/>
    </source>
</evidence>
<evidence type="ECO:0000256" key="9">
    <source>
        <dbReference type="ARBA" id="ARBA00023128"/>
    </source>
</evidence>
<dbReference type="Pfam" id="PF03129">
    <property type="entry name" value="HGTP_anticodon"/>
    <property type="match status" value="1"/>
</dbReference>
<dbReference type="InterPro" id="IPR006195">
    <property type="entry name" value="aa-tRNA-synth_II"/>
</dbReference>
<feature type="domain" description="Aminoacyl-transfer RNA synthetases class-II family profile" evidence="13">
    <location>
        <begin position="47"/>
        <end position="332"/>
    </location>
</feature>
<dbReference type="NCBIfam" id="TIGR00418">
    <property type="entry name" value="thrS"/>
    <property type="match status" value="1"/>
</dbReference>
<comment type="catalytic activity">
    <reaction evidence="12">
        <text>tRNA(Thr) + L-threonine + ATP = L-threonyl-tRNA(Thr) + AMP + diphosphate + H(+)</text>
        <dbReference type="Rhea" id="RHEA:24624"/>
        <dbReference type="Rhea" id="RHEA-COMP:9670"/>
        <dbReference type="Rhea" id="RHEA-COMP:9704"/>
        <dbReference type="ChEBI" id="CHEBI:15378"/>
        <dbReference type="ChEBI" id="CHEBI:30616"/>
        <dbReference type="ChEBI" id="CHEBI:33019"/>
        <dbReference type="ChEBI" id="CHEBI:57926"/>
        <dbReference type="ChEBI" id="CHEBI:78442"/>
        <dbReference type="ChEBI" id="CHEBI:78534"/>
        <dbReference type="ChEBI" id="CHEBI:456215"/>
        <dbReference type="EC" id="6.1.1.3"/>
    </reaction>
</comment>
<dbReference type="Gene3D" id="3.30.930.10">
    <property type="entry name" value="Bira Bifunctional Protein, Domain 2"/>
    <property type="match status" value="1"/>
</dbReference>
<dbReference type="SUPFAM" id="SSF52954">
    <property type="entry name" value="Class II aaRS ABD-related"/>
    <property type="match status" value="1"/>
</dbReference>
<evidence type="ECO:0000256" key="6">
    <source>
        <dbReference type="ARBA" id="ARBA00022840"/>
    </source>
</evidence>
<dbReference type="GO" id="GO:0006435">
    <property type="term" value="P:threonyl-tRNA aminoacylation"/>
    <property type="evidence" value="ECO:0007669"/>
    <property type="project" value="InterPro"/>
</dbReference>
<dbReference type="Proteomes" id="UP001211065">
    <property type="component" value="Unassembled WGS sequence"/>
</dbReference>
<dbReference type="InterPro" id="IPR004154">
    <property type="entry name" value="Anticodon-bd"/>
</dbReference>
<dbReference type="InterPro" id="IPR002320">
    <property type="entry name" value="Thr-tRNA-ligase_IIa"/>
</dbReference>
<dbReference type="InterPro" id="IPR036621">
    <property type="entry name" value="Anticodon-bd_dom_sf"/>
</dbReference>
<keyword evidence="5" id="KW-0547">Nucleotide-binding</keyword>
<accession>A0AAD5U715</accession>
<evidence type="ECO:0000256" key="12">
    <source>
        <dbReference type="ARBA" id="ARBA00049515"/>
    </source>
</evidence>
<dbReference type="PRINTS" id="PR01047">
    <property type="entry name" value="TRNASYNTHTHR"/>
</dbReference>
<keyword evidence="8" id="KW-0809">Transit peptide</keyword>
<evidence type="ECO:0000256" key="5">
    <source>
        <dbReference type="ARBA" id="ARBA00022741"/>
    </source>
</evidence>
<evidence type="ECO:0000256" key="3">
    <source>
        <dbReference type="ARBA" id="ARBA00013163"/>
    </source>
</evidence>
<keyword evidence="4" id="KW-0436">Ligase</keyword>
<dbReference type="InterPro" id="IPR045864">
    <property type="entry name" value="aa-tRNA-synth_II/BPL/LPL"/>
</dbReference>
<dbReference type="Gene3D" id="3.40.50.800">
    <property type="entry name" value="Anticodon-binding domain"/>
    <property type="match status" value="1"/>
</dbReference>
<proteinExistence type="inferred from homology"/>
<dbReference type="Pfam" id="PF00587">
    <property type="entry name" value="tRNA-synt_2b"/>
    <property type="match status" value="1"/>
</dbReference>
<comment type="subcellular location">
    <subcellularLocation>
        <location evidence="1">Mitochondrion matrix</location>
    </subcellularLocation>
</comment>
<evidence type="ECO:0000256" key="8">
    <source>
        <dbReference type="ARBA" id="ARBA00022946"/>
    </source>
</evidence>
<dbReference type="PROSITE" id="PS50862">
    <property type="entry name" value="AA_TRNA_LIGASE_II"/>
    <property type="match status" value="1"/>
</dbReference>
<organism evidence="14 15">
    <name type="scientific">Clydaea vesicula</name>
    <dbReference type="NCBI Taxonomy" id="447962"/>
    <lineage>
        <taxon>Eukaryota</taxon>
        <taxon>Fungi</taxon>
        <taxon>Fungi incertae sedis</taxon>
        <taxon>Chytridiomycota</taxon>
        <taxon>Chytridiomycota incertae sedis</taxon>
        <taxon>Chytridiomycetes</taxon>
        <taxon>Lobulomycetales</taxon>
        <taxon>Lobulomycetaceae</taxon>
        <taxon>Clydaea</taxon>
    </lineage>
</organism>
<keyword evidence="9" id="KW-0496">Mitochondrion</keyword>
<keyword evidence="6" id="KW-0067">ATP-binding</keyword>
<dbReference type="SUPFAM" id="SSF55681">
    <property type="entry name" value="Class II aaRS and biotin synthetases"/>
    <property type="match status" value="1"/>
</dbReference>
<dbReference type="CDD" id="cd00771">
    <property type="entry name" value="ThrRS_core"/>
    <property type="match status" value="1"/>
</dbReference>
<comment type="similarity">
    <text evidence="2">Belongs to the class-II aminoacyl-tRNA synthetase family.</text>
</comment>
<evidence type="ECO:0000256" key="2">
    <source>
        <dbReference type="ARBA" id="ARBA00008226"/>
    </source>
</evidence>
<evidence type="ECO:0000259" key="13">
    <source>
        <dbReference type="PROSITE" id="PS50862"/>
    </source>
</evidence>
<keyword evidence="10" id="KW-0030">Aminoacyl-tRNA synthetase</keyword>
<dbReference type="GO" id="GO:0005524">
    <property type="term" value="F:ATP binding"/>
    <property type="evidence" value="ECO:0007669"/>
    <property type="project" value="UniProtKB-KW"/>
</dbReference>
<gene>
    <name evidence="14" type="ORF">HK099_001365</name>
</gene>
<name>A0AAD5U715_9FUNG</name>
<evidence type="ECO:0000256" key="1">
    <source>
        <dbReference type="ARBA" id="ARBA00004305"/>
    </source>
</evidence>
<comment type="caution">
    <text evidence="14">The sequence shown here is derived from an EMBL/GenBank/DDBJ whole genome shotgun (WGS) entry which is preliminary data.</text>
</comment>
<keyword evidence="15" id="KW-1185">Reference proteome</keyword>
<dbReference type="EMBL" id="JADGJW010000138">
    <property type="protein sequence ID" value="KAJ3223230.1"/>
    <property type="molecule type" value="Genomic_DNA"/>
</dbReference>
<protein>
    <recommendedName>
        <fullName evidence="3">threonine--tRNA ligase</fullName>
        <ecNumber evidence="3">6.1.1.3</ecNumber>
    </recommendedName>
    <alternativeName>
        <fullName evidence="11">Threonyl-tRNA synthetase</fullName>
    </alternativeName>
</protein>
<evidence type="ECO:0000313" key="15">
    <source>
        <dbReference type="Proteomes" id="UP001211065"/>
    </source>
</evidence>